<keyword evidence="2" id="KW-1185">Reference proteome</keyword>
<protein>
    <submittedName>
        <fullName evidence="1">Uncharacterized protein</fullName>
    </submittedName>
</protein>
<sequence length="431" mass="41628">MDAKGGMANEGATATVLAGNDNRVADEDAANGMTGEEDGGAGGSEAVAPVVDDGDAGDTAANAPPFGGPGPMEVAAPAGDSDLAGVRSGVLAVSGPEQRVAVAAVTGEDSRGVGATVGVTTAGRDAMGHHGSVVGAGTDSAVNLLAPLETGKSTAGGASAPRPCPPITLVYCPEDWATGAVKSLAAALPGTLVAMPAGAGATAAPGGGDASSGTPNRPLTVFVRSAWGHCTAPAAAAGMVFVDMEPRAEPLAPPPGVVIVSVAFDVISSRYKRMAAVGGCHSPADDGRGEREVAVARLRGHKFALVAERSTLPGFVSERVVDAYLASVVPIYVGGPRDGGRYLNPGAVIRCGPGPAGDWAACLAAIAALDGDAAAHAAAVAAPLYAPGGGGEGGWARWETHAARLVGAVRGLPGVAGGAPGAAPTAAASAV</sequence>
<accession>A0ACC3BQ62</accession>
<organism evidence="1 2">
    <name type="scientific">Pyropia yezoensis</name>
    <name type="common">Susabi-nori</name>
    <name type="synonym">Porphyra yezoensis</name>
    <dbReference type="NCBI Taxonomy" id="2788"/>
    <lineage>
        <taxon>Eukaryota</taxon>
        <taxon>Rhodophyta</taxon>
        <taxon>Bangiophyceae</taxon>
        <taxon>Bangiales</taxon>
        <taxon>Bangiaceae</taxon>
        <taxon>Pyropia</taxon>
    </lineage>
</organism>
<reference evidence="1" key="1">
    <citation type="submission" date="2019-11" db="EMBL/GenBank/DDBJ databases">
        <title>Nori genome reveals adaptations in red seaweeds to the harsh intertidal environment.</title>
        <authorList>
            <person name="Wang D."/>
            <person name="Mao Y."/>
        </authorList>
    </citation>
    <scope>NUCLEOTIDE SEQUENCE</scope>
    <source>
        <tissue evidence="1">Gametophyte</tissue>
    </source>
</reference>
<gene>
    <name evidence="1" type="ORF">I4F81_002462</name>
</gene>
<dbReference type="Proteomes" id="UP000798662">
    <property type="component" value="Chromosome 1"/>
</dbReference>
<comment type="caution">
    <text evidence="1">The sequence shown here is derived from an EMBL/GenBank/DDBJ whole genome shotgun (WGS) entry which is preliminary data.</text>
</comment>
<proteinExistence type="predicted"/>
<evidence type="ECO:0000313" key="1">
    <source>
        <dbReference type="EMBL" id="KAK1859869.1"/>
    </source>
</evidence>
<name>A0ACC3BQ62_PYRYE</name>
<evidence type="ECO:0000313" key="2">
    <source>
        <dbReference type="Proteomes" id="UP000798662"/>
    </source>
</evidence>
<dbReference type="EMBL" id="CM020618">
    <property type="protein sequence ID" value="KAK1859869.1"/>
    <property type="molecule type" value="Genomic_DNA"/>
</dbReference>